<keyword evidence="1 4" id="KW-0489">Methyltransferase</keyword>
<dbReference type="SUPFAM" id="SSF53335">
    <property type="entry name" value="S-adenosyl-L-methionine-dependent methyltransferases"/>
    <property type="match status" value="1"/>
</dbReference>
<name>A0ABT3PT98_9BACT</name>
<dbReference type="EMBL" id="JAGGJA010000022">
    <property type="protein sequence ID" value="MCW9709080.1"/>
    <property type="molecule type" value="Genomic_DNA"/>
</dbReference>
<feature type="domain" description="Methyltransferase" evidence="3">
    <location>
        <begin position="58"/>
        <end position="152"/>
    </location>
</feature>
<evidence type="ECO:0000313" key="5">
    <source>
        <dbReference type="Proteomes" id="UP001207918"/>
    </source>
</evidence>
<dbReference type="PANTHER" id="PTHR43861">
    <property type="entry name" value="TRANS-ACONITATE 2-METHYLTRANSFERASE-RELATED"/>
    <property type="match status" value="1"/>
</dbReference>
<dbReference type="GO" id="GO:0008168">
    <property type="term" value="F:methyltransferase activity"/>
    <property type="evidence" value="ECO:0007669"/>
    <property type="project" value="UniProtKB-KW"/>
</dbReference>
<dbReference type="GO" id="GO:0032259">
    <property type="term" value="P:methylation"/>
    <property type="evidence" value="ECO:0007669"/>
    <property type="project" value="UniProtKB-KW"/>
</dbReference>
<keyword evidence="2" id="KW-0808">Transferase</keyword>
<comment type="caution">
    <text evidence="4">The sequence shown here is derived from an EMBL/GenBank/DDBJ whole genome shotgun (WGS) entry which is preliminary data.</text>
</comment>
<evidence type="ECO:0000313" key="4">
    <source>
        <dbReference type="EMBL" id="MCW9709080.1"/>
    </source>
</evidence>
<keyword evidence="5" id="KW-1185">Reference proteome</keyword>
<accession>A0ABT3PT98</accession>
<gene>
    <name evidence="4" type="ORF">J6I44_19625</name>
</gene>
<evidence type="ECO:0000256" key="2">
    <source>
        <dbReference type="ARBA" id="ARBA00022679"/>
    </source>
</evidence>
<evidence type="ECO:0000259" key="3">
    <source>
        <dbReference type="Pfam" id="PF13649"/>
    </source>
</evidence>
<organism evidence="4 5">
    <name type="scientific">Fodinibius salsisoli</name>
    <dbReference type="NCBI Taxonomy" id="2820877"/>
    <lineage>
        <taxon>Bacteria</taxon>
        <taxon>Pseudomonadati</taxon>
        <taxon>Balneolota</taxon>
        <taxon>Balneolia</taxon>
        <taxon>Balneolales</taxon>
        <taxon>Balneolaceae</taxon>
        <taxon>Fodinibius</taxon>
    </lineage>
</organism>
<dbReference type="RefSeq" id="WP_265767946.1">
    <property type="nucleotide sequence ID" value="NZ_JAGGJA010000022.1"/>
</dbReference>
<dbReference type="InterPro" id="IPR029063">
    <property type="entry name" value="SAM-dependent_MTases_sf"/>
</dbReference>
<dbReference type="InterPro" id="IPR041698">
    <property type="entry name" value="Methyltransf_25"/>
</dbReference>
<sequence>MTKSSSSHTTSTSSQQSQKVEAYYQLHAQIYDATRWSFLFGRENLLDKIPDLPSQPHILEIGCGTGKNMERLSYHFPDASIVGIDLSPDMLQKAKKRLGSTKDIELKLGQYGKQSFNYDSFDLILVSYSLTMFDDNIEDVFEQICKDLKPQGYIAAVDFHTSPFNWFCKWMEMNHVDFSEQLFSLFKKYFSPSDIELKKAYGGLWTYFQFVGRQS</sequence>
<dbReference type="Gene3D" id="3.40.50.150">
    <property type="entry name" value="Vaccinia Virus protein VP39"/>
    <property type="match status" value="1"/>
</dbReference>
<dbReference type="Pfam" id="PF13649">
    <property type="entry name" value="Methyltransf_25"/>
    <property type="match status" value="1"/>
</dbReference>
<protein>
    <submittedName>
        <fullName evidence="4">Class I SAM-dependent methyltransferase</fullName>
    </submittedName>
</protein>
<dbReference type="Proteomes" id="UP001207918">
    <property type="component" value="Unassembled WGS sequence"/>
</dbReference>
<dbReference type="CDD" id="cd02440">
    <property type="entry name" value="AdoMet_MTases"/>
    <property type="match status" value="1"/>
</dbReference>
<dbReference type="PANTHER" id="PTHR43861:SF1">
    <property type="entry name" value="TRANS-ACONITATE 2-METHYLTRANSFERASE"/>
    <property type="match status" value="1"/>
</dbReference>
<proteinExistence type="predicted"/>
<evidence type="ECO:0000256" key="1">
    <source>
        <dbReference type="ARBA" id="ARBA00022603"/>
    </source>
</evidence>
<reference evidence="4 5" key="1">
    <citation type="submission" date="2021-03" db="EMBL/GenBank/DDBJ databases">
        <title>Aliifodinibius sp. nov., a new bacterium isolated from saline soil.</title>
        <authorList>
            <person name="Galisteo C."/>
            <person name="De La Haba R."/>
            <person name="Sanchez-Porro C."/>
            <person name="Ventosa A."/>
        </authorList>
    </citation>
    <scope>NUCLEOTIDE SEQUENCE [LARGE SCALE GENOMIC DNA]</scope>
    <source>
        <strain evidence="4 5">1BSP15-2V2</strain>
    </source>
</reference>